<keyword evidence="8" id="KW-1185">Reference proteome</keyword>
<evidence type="ECO:0000256" key="3">
    <source>
        <dbReference type="ARBA" id="ARBA00022833"/>
    </source>
</evidence>
<dbReference type="Pfam" id="PF05180">
    <property type="entry name" value="zf-DNL"/>
    <property type="match status" value="1"/>
</dbReference>
<dbReference type="InterPro" id="IPR007853">
    <property type="entry name" value="Znf_DNL-typ"/>
</dbReference>
<sequence>MATPSALRLCTRRSHTFASIFAPFRFSDVSSGHASLVHTARFLHTPPKHRALQALGTSSWPCSPLSGTRWSHSSASINSESSPSAEPSSASDAGVPAAPAEEKPLDPLEPRLSLTFTCTADSCTERSTHTFTRRAYERGIVLVQCPGCKNRHLIADHIGWFKESTEDGKLRTVEDLLRARGEKVRRGRLDAGGVVEYSD</sequence>
<feature type="compositionally biased region" description="Low complexity" evidence="5">
    <location>
        <begin position="71"/>
        <end position="91"/>
    </location>
</feature>
<evidence type="ECO:0000256" key="5">
    <source>
        <dbReference type="SAM" id="MobiDB-lite"/>
    </source>
</evidence>
<evidence type="ECO:0000256" key="4">
    <source>
        <dbReference type="PROSITE-ProRule" id="PRU00834"/>
    </source>
</evidence>
<keyword evidence="3" id="KW-0862">Zinc</keyword>
<dbReference type="Proteomes" id="UP001556367">
    <property type="component" value="Unassembled WGS sequence"/>
</dbReference>
<dbReference type="InterPro" id="IPR024158">
    <property type="entry name" value="Mt_import_TIM15"/>
</dbReference>
<name>A0ABR3JD67_9AGAR</name>
<evidence type="ECO:0000256" key="1">
    <source>
        <dbReference type="ARBA" id="ARBA00022723"/>
    </source>
</evidence>
<evidence type="ECO:0000256" key="2">
    <source>
        <dbReference type="ARBA" id="ARBA00022771"/>
    </source>
</evidence>
<evidence type="ECO:0000259" key="6">
    <source>
        <dbReference type="PROSITE" id="PS51501"/>
    </source>
</evidence>
<accession>A0ABR3JD67</accession>
<organism evidence="7 8">
    <name type="scientific">Hohenbuehelia grisea</name>
    <dbReference type="NCBI Taxonomy" id="104357"/>
    <lineage>
        <taxon>Eukaryota</taxon>
        <taxon>Fungi</taxon>
        <taxon>Dikarya</taxon>
        <taxon>Basidiomycota</taxon>
        <taxon>Agaricomycotina</taxon>
        <taxon>Agaricomycetes</taxon>
        <taxon>Agaricomycetidae</taxon>
        <taxon>Agaricales</taxon>
        <taxon>Pleurotineae</taxon>
        <taxon>Pleurotaceae</taxon>
        <taxon>Hohenbuehelia</taxon>
    </lineage>
</organism>
<dbReference type="EMBL" id="JASNQZ010000008">
    <property type="protein sequence ID" value="KAL0953656.1"/>
    <property type="molecule type" value="Genomic_DNA"/>
</dbReference>
<comment type="caution">
    <text evidence="7">The sequence shown here is derived from an EMBL/GenBank/DDBJ whole genome shotgun (WGS) entry which is preliminary data.</text>
</comment>
<gene>
    <name evidence="7" type="ORF">HGRIS_004858</name>
</gene>
<keyword evidence="1" id="KW-0479">Metal-binding</keyword>
<feature type="region of interest" description="Disordered" evidence="5">
    <location>
        <begin position="71"/>
        <end position="106"/>
    </location>
</feature>
<dbReference type="PANTHER" id="PTHR20922:SF13">
    <property type="entry name" value="DNL-TYPE ZINC FINGER PROTEIN"/>
    <property type="match status" value="1"/>
</dbReference>
<protein>
    <recommendedName>
        <fullName evidence="6">DNL-type domain-containing protein</fullName>
    </recommendedName>
</protein>
<feature type="domain" description="DNL-type" evidence="6">
    <location>
        <begin position="109"/>
        <end position="199"/>
    </location>
</feature>
<dbReference type="PROSITE" id="PS51501">
    <property type="entry name" value="ZF_DNL"/>
    <property type="match status" value="1"/>
</dbReference>
<dbReference type="PANTHER" id="PTHR20922">
    <property type="entry name" value="DNL-TYPE ZINC FINGER PROTEIN"/>
    <property type="match status" value="1"/>
</dbReference>
<keyword evidence="2 4" id="KW-0863">Zinc-finger</keyword>
<evidence type="ECO:0000313" key="8">
    <source>
        <dbReference type="Proteomes" id="UP001556367"/>
    </source>
</evidence>
<evidence type="ECO:0000313" key="7">
    <source>
        <dbReference type="EMBL" id="KAL0953656.1"/>
    </source>
</evidence>
<proteinExistence type="predicted"/>
<reference evidence="8" key="1">
    <citation type="submission" date="2024-06" db="EMBL/GenBank/DDBJ databases">
        <title>Multi-omics analyses provide insights into the biosynthesis of the anticancer antibiotic pleurotin in Hohenbuehelia grisea.</title>
        <authorList>
            <person name="Weaver J.A."/>
            <person name="Alberti F."/>
        </authorList>
    </citation>
    <scope>NUCLEOTIDE SEQUENCE [LARGE SCALE GENOMIC DNA]</scope>
    <source>
        <strain evidence="8">T-177</strain>
    </source>
</reference>